<dbReference type="GO" id="GO:0008483">
    <property type="term" value="F:transaminase activity"/>
    <property type="evidence" value="ECO:0007669"/>
    <property type="project" value="TreeGrafter"/>
</dbReference>
<gene>
    <name evidence="6" type="ORF">EDD52_104105</name>
</gene>
<dbReference type="PANTHER" id="PTHR30244">
    <property type="entry name" value="TRANSAMINASE"/>
    <property type="match status" value="1"/>
</dbReference>
<accession>A0A4R3JGN4</accession>
<comment type="caution">
    <text evidence="6">The sequence shown here is derived from an EMBL/GenBank/DDBJ whole genome shotgun (WGS) entry which is preliminary data.</text>
</comment>
<dbReference type="Pfam" id="PF01041">
    <property type="entry name" value="DegT_DnrJ_EryC1"/>
    <property type="match status" value="1"/>
</dbReference>
<dbReference type="CDD" id="cd00616">
    <property type="entry name" value="AHBA_syn"/>
    <property type="match status" value="1"/>
</dbReference>
<dbReference type="InterPro" id="IPR015424">
    <property type="entry name" value="PyrdxlP-dep_Trfase"/>
</dbReference>
<dbReference type="EMBL" id="SLZU01000004">
    <property type="protein sequence ID" value="TCS65319.1"/>
    <property type="molecule type" value="Genomic_DNA"/>
</dbReference>
<feature type="active site" description="Proton acceptor" evidence="3">
    <location>
        <position position="187"/>
    </location>
</feature>
<name>A0A4R3JGN4_9RHOB</name>
<dbReference type="SUPFAM" id="SSF53383">
    <property type="entry name" value="PLP-dependent transferases"/>
    <property type="match status" value="1"/>
</dbReference>
<evidence type="ECO:0000256" key="5">
    <source>
        <dbReference type="RuleBase" id="RU004508"/>
    </source>
</evidence>
<evidence type="ECO:0000256" key="1">
    <source>
        <dbReference type="ARBA" id="ARBA00022898"/>
    </source>
</evidence>
<dbReference type="InterPro" id="IPR015421">
    <property type="entry name" value="PyrdxlP-dep_Trfase_major"/>
</dbReference>
<dbReference type="PIRSF" id="PIRSF000390">
    <property type="entry name" value="PLP_StrS"/>
    <property type="match status" value="1"/>
</dbReference>
<proteinExistence type="inferred from homology"/>
<evidence type="ECO:0000256" key="3">
    <source>
        <dbReference type="PIRSR" id="PIRSR000390-1"/>
    </source>
</evidence>
<dbReference type="InterPro" id="IPR015422">
    <property type="entry name" value="PyrdxlP-dep_Trfase_small"/>
</dbReference>
<evidence type="ECO:0000256" key="2">
    <source>
        <dbReference type="ARBA" id="ARBA00037999"/>
    </source>
</evidence>
<dbReference type="Gene3D" id="3.40.640.10">
    <property type="entry name" value="Type I PLP-dependent aspartate aminotransferase-like (Major domain)"/>
    <property type="match status" value="1"/>
</dbReference>
<reference evidence="6 7" key="1">
    <citation type="submission" date="2019-03" db="EMBL/GenBank/DDBJ databases">
        <title>Genomic Encyclopedia of Type Strains, Phase IV (KMG-IV): sequencing the most valuable type-strain genomes for metagenomic binning, comparative biology and taxonomic classification.</title>
        <authorList>
            <person name="Goeker M."/>
        </authorList>
    </citation>
    <scope>NUCLEOTIDE SEQUENCE [LARGE SCALE GENOMIC DNA]</scope>
    <source>
        <strain evidence="6 7">DSM 104836</strain>
    </source>
</reference>
<dbReference type="AlphaFoldDB" id="A0A4R3JGN4"/>
<keyword evidence="1 4" id="KW-0663">Pyridoxal phosphate</keyword>
<protein>
    <submittedName>
        <fullName evidence="6">dTDP-4-amino-4,6-dideoxygalactose transaminase</fullName>
    </submittedName>
</protein>
<dbReference type="GO" id="GO:0000271">
    <property type="term" value="P:polysaccharide biosynthetic process"/>
    <property type="evidence" value="ECO:0007669"/>
    <property type="project" value="TreeGrafter"/>
</dbReference>
<dbReference type="GO" id="GO:0030170">
    <property type="term" value="F:pyridoxal phosphate binding"/>
    <property type="evidence" value="ECO:0007669"/>
    <property type="project" value="TreeGrafter"/>
</dbReference>
<evidence type="ECO:0000313" key="7">
    <source>
        <dbReference type="Proteomes" id="UP000295696"/>
    </source>
</evidence>
<comment type="similarity">
    <text evidence="2 5">Belongs to the DegT/DnrJ/EryC1 family.</text>
</comment>
<sequence>MKNIKFNELKGQHAFFGPSIETAVKRVLESGWYILGPELEGFEREFAEFNGNKHAIGVANGTDAIEIALNALGIGQGDEVITVAHTAIASAVGVVQSGATPVFADITPDTYSIDPAHVESLVTSRTRAIMPVHLYGHPVDLTAMKAICEKHGLALVEDCSQAHGALFDGRKVGTHGDISVYSLYPTKNLGAYGDAGVITTDDANLADICMKKRNYGQRATYYSVMMGRNSRMDEIQAAILREKVKRLDEMTQHRQKIGASYKANIKGLTLPVTLENCSHVYHLFVVRSERRDWLKEQMAERGVGTLVHYPLPVHMQESFEFLGLKEGDLPETERAAKQVLSLPLHFSLTDEDISYVAEMVNEVVASS</sequence>
<evidence type="ECO:0000256" key="4">
    <source>
        <dbReference type="PIRSR" id="PIRSR000390-2"/>
    </source>
</evidence>
<dbReference type="RefSeq" id="WP_207905992.1">
    <property type="nucleotide sequence ID" value="NZ_CBDUOC010000185.1"/>
</dbReference>
<organism evidence="6 7">
    <name type="scientific">Primorskyibacter sedentarius</name>
    <dbReference type="NCBI Taxonomy" id="745311"/>
    <lineage>
        <taxon>Bacteria</taxon>
        <taxon>Pseudomonadati</taxon>
        <taxon>Pseudomonadota</taxon>
        <taxon>Alphaproteobacteria</taxon>
        <taxon>Rhodobacterales</taxon>
        <taxon>Roseobacteraceae</taxon>
        <taxon>Primorskyibacter</taxon>
    </lineage>
</organism>
<keyword evidence="7" id="KW-1185">Reference proteome</keyword>
<dbReference type="Gene3D" id="3.90.1150.10">
    <property type="entry name" value="Aspartate Aminotransferase, domain 1"/>
    <property type="match status" value="1"/>
</dbReference>
<dbReference type="InterPro" id="IPR000653">
    <property type="entry name" value="DegT/StrS_aminotransferase"/>
</dbReference>
<feature type="modified residue" description="N6-(pyridoxal phosphate)lysine" evidence="4">
    <location>
        <position position="187"/>
    </location>
</feature>
<evidence type="ECO:0000313" key="6">
    <source>
        <dbReference type="EMBL" id="TCS65319.1"/>
    </source>
</evidence>
<dbReference type="Proteomes" id="UP000295696">
    <property type="component" value="Unassembled WGS sequence"/>
</dbReference>
<dbReference type="PANTHER" id="PTHR30244:SF36">
    <property type="entry name" value="3-OXO-GLUCOSE-6-PHOSPHATE:GLUTAMATE AMINOTRANSFERASE"/>
    <property type="match status" value="1"/>
</dbReference>